<dbReference type="PROSITE" id="PS51032">
    <property type="entry name" value="AP2_ERF"/>
    <property type="match status" value="1"/>
</dbReference>
<evidence type="ECO:0000256" key="4">
    <source>
        <dbReference type="ARBA" id="ARBA00023163"/>
    </source>
</evidence>
<dbReference type="PANTHER" id="PTHR31190">
    <property type="entry name" value="DNA-BINDING DOMAIN"/>
    <property type="match status" value="1"/>
</dbReference>
<dbReference type="AlphaFoldDB" id="A0A1D1Y1J0"/>
<evidence type="ECO:0000256" key="6">
    <source>
        <dbReference type="SAM" id="MobiDB-lite"/>
    </source>
</evidence>
<organism evidence="8">
    <name type="scientific">Anthurium amnicola</name>
    <dbReference type="NCBI Taxonomy" id="1678845"/>
    <lineage>
        <taxon>Eukaryota</taxon>
        <taxon>Viridiplantae</taxon>
        <taxon>Streptophyta</taxon>
        <taxon>Embryophyta</taxon>
        <taxon>Tracheophyta</taxon>
        <taxon>Spermatophyta</taxon>
        <taxon>Magnoliopsida</taxon>
        <taxon>Liliopsida</taxon>
        <taxon>Araceae</taxon>
        <taxon>Pothoideae</taxon>
        <taxon>Potheae</taxon>
        <taxon>Anthurium</taxon>
    </lineage>
</organism>
<accession>A0A1D1Y1J0</accession>
<dbReference type="InterPro" id="IPR016177">
    <property type="entry name" value="DNA-bd_dom_sf"/>
</dbReference>
<dbReference type="SUPFAM" id="SSF54171">
    <property type="entry name" value="DNA-binding domain"/>
    <property type="match status" value="1"/>
</dbReference>
<dbReference type="PANTHER" id="PTHR31190:SF488">
    <property type="entry name" value="ETHYLENE-RESPONSIVE TRANSCRIPTION FACTOR ERF096"/>
    <property type="match status" value="1"/>
</dbReference>
<dbReference type="SMART" id="SM00380">
    <property type="entry name" value="AP2"/>
    <property type="match status" value="1"/>
</dbReference>
<evidence type="ECO:0000256" key="5">
    <source>
        <dbReference type="ARBA" id="ARBA00023242"/>
    </source>
</evidence>
<dbReference type="GO" id="GO:0003677">
    <property type="term" value="F:DNA binding"/>
    <property type="evidence" value="ECO:0007669"/>
    <property type="project" value="UniProtKB-KW"/>
</dbReference>
<evidence type="ECO:0000256" key="3">
    <source>
        <dbReference type="ARBA" id="ARBA00023125"/>
    </source>
</evidence>
<dbReference type="GO" id="GO:0005634">
    <property type="term" value="C:nucleus"/>
    <property type="evidence" value="ECO:0007669"/>
    <property type="project" value="UniProtKB-SubCell"/>
</dbReference>
<dbReference type="PRINTS" id="PR00367">
    <property type="entry name" value="ETHRSPELEMNT"/>
</dbReference>
<feature type="region of interest" description="Disordered" evidence="6">
    <location>
        <begin position="53"/>
        <end position="94"/>
    </location>
</feature>
<evidence type="ECO:0000313" key="8">
    <source>
        <dbReference type="EMBL" id="JAT48481.1"/>
    </source>
</evidence>
<feature type="domain" description="AP2/ERF" evidence="7">
    <location>
        <begin position="94"/>
        <end position="126"/>
    </location>
</feature>
<evidence type="ECO:0000256" key="1">
    <source>
        <dbReference type="ARBA" id="ARBA00004123"/>
    </source>
</evidence>
<dbReference type="InterPro" id="IPR044808">
    <property type="entry name" value="ERF_plant"/>
</dbReference>
<keyword evidence="3" id="KW-0238">DNA-binding</keyword>
<name>A0A1D1Y1J0_9ARAE</name>
<reference evidence="8" key="1">
    <citation type="submission" date="2015-07" db="EMBL/GenBank/DDBJ databases">
        <title>Transcriptome Assembly of Anthurium amnicola.</title>
        <authorList>
            <person name="Suzuki J."/>
        </authorList>
    </citation>
    <scope>NUCLEOTIDE SEQUENCE</scope>
</reference>
<feature type="non-terminal residue" evidence="8">
    <location>
        <position position="126"/>
    </location>
</feature>
<feature type="compositionally biased region" description="Basic and acidic residues" evidence="6">
    <location>
        <begin position="84"/>
        <end position="94"/>
    </location>
</feature>
<dbReference type="InterPro" id="IPR036955">
    <property type="entry name" value="AP2/ERF_dom_sf"/>
</dbReference>
<evidence type="ECO:0000259" key="7">
    <source>
        <dbReference type="PROSITE" id="PS51032"/>
    </source>
</evidence>
<dbReference type="EMBL" id="GDJX01019455">
    <property type="protein sequence ID" value="JAT48481.1"/>
    <property type="molecule type" value="Transcribed_RNA"/>
</dbReference>
<dbReference type="CDD" id="cd00018">
    <property type="entry name" value="AP2"/>
    <property type="match status" value="1"/>
</dbReference>
<keyword evidence="5" id="KW-0539">Nucleus</keyword>
<dbReference type="InterPro" id="IPR001471">
    <property type="entry name" value="AP2/ERF_dom"/>
</dbReference>
<feature type="compositionally biased region" description="Low complexity" evidence="6">
    <location>
        <begin position="57"/>
        <end position="71"/>
    </location>
</feature>
<dbReference type="GO" id="GO:0003700">
    <property type="term" value="F:DNA-binding transcription factor activity"/>
    <property type="evidence" value="ECO:0007669"/>
    <property type="project" value="InterPro"/>
</dbReference>
<keyword evidence="4" id="KW-0804">Transcription</keyword>
<keyword evidence="2" id="KW-0805">Transcription regulation</keyword>
<dbReference type="Gene3D" id="3.30.730.10">
    <property type="entry name" value="AP2/ERF domain"/>
    <property type="match status" value="1"/>
</dbReference>
<sequence length="126" mass="14158">MATNSSFFQLPPSGDQLCSESSAEAYSWDTLLHQAEHLPFNHDDSEEMALFGMLAEASAAHPTHSTHALSSNNKEQEAESQNRGGDHDGAEERWYRGVRRRPWGKFAAEIRDSTRHGVRVWLGTFD</sequence>
<protein>
    <submittedName>
        <fullName evidence="8">Ethylene-responsive transcription factor 1B</fullName>
    </submittedName>
</protein>
<proteinExistence type="predicted"/>
<comment type="subcellular location">
    <subcellularLocation>
        <location evidence="1">Nucleus</location>
    </subcellularLocation>
</comment>
<gene>
    <name evidence="8" type="primary">ERF1B_2</name>
    <name evidence="8" type="ORF">g.109257</name>
</gene>
<dbReference type="GO" id="GO:0009873">
    <property type="term" value="P:ethylene-activated signaling pathway"/>
    <property type="evidence" value="ECO:0007669"/>
    <property type="project" value="InterPro"/>
</dbReference>
<evidence type="ECO:0000256" key="2">
    <source>
        <dbReference type="ARBA" id="ARBA00023015"/>
    </source>
</evidence>